<dbReference type="InterPro" id="IPR001466">
    <property type="entry name" value="Beta-lactam-related"/>
</dbReference>
<keyword evidence="1" id="KW-0732">Signal</keyword>
<evidence type="ECO:0000259" key="2">
    <source>
        <dbReference type="Pfam" id="PF00144"/>
    </source>
</evidence>
<proteinExistence type="predicted"/>
<protein>
    <submittedName>
        <fullName evidence="3">Beta-lactamase family protein</fullName>
    </submittedName>
</protein>
<organism evidence="3 4">
    <name type="scientific">Neptunicella marina</name>
    <dbReference type="NCBI Taxonomy" id="2125989"/>
    <lineage>
        <taxon>Bacteria</taxon>
        <taxon>Pseudomonadati</taxon>
        <taxon>Pseudomonadota</taxon>
        <taxon>Gammaproteobacteria</taxon>
        <taxon>Alteromonadales</taxon>
        <taxon>Alteromonadaceae</taxon>
        <taxon>Neptunicella</taxon>
    </lineage>
</organism>
<evidence type="ECO:0000256" key="1">
    <source>
        <dbReference type="SAM" id="SignalP"/>
    </source>
</evidence>
<dbReference type="EMBL" id="JACNEP010000005">
    <property type="protein sequence ID" value="MBC3765816.1"/>
    <property type="molecule type" value="Genomic_DNA"/>
</dbReference>
<feature type="chain" id="PRO_5035229718" evidence="1">
    <location>
        <begin position="19"/>
        <end position="445"/>
    </location>
</feature>
<dbReference type="InterPro" id="IPR012338">
    <property type="entry name" value="Beta-lactam/transpept-like"/>
</dbReference>
<feature type="domain" description="Beta-lactamase-related" evidence="2">
    <location>
        <begin position="41"/>
        <end position="327"/>
    </location>
</feature>
<keyword evidence="4" id="KW-1185">Reference proteome</keyword>
<evidence type="ECO:0000313" key="4">
    <source>
        <dbReference type="Proteomes" id="UP000601768"/>
    </source>
</evidence>
<gene>
    <name evidence="3" type="ORF">H8B19_08000</name>
</gene>
<dbReference type="RefSeq" id="WP_186506283.1">
    <property type="nucleotide sequence ID" value="NZ_JACNEP010000005.1"/>
</dbReference>
<reference evidence="3" key="1">
    <citation type="journal article" date="2018" name="Int. J. Syst. Evol. Microbiol.">
        <title>Neptunicella marina gen. nov., sp. nov., isolated from surface seawater.</title>
        <authorList>
            <person name="Liu X."/>
            <person name="Lai Q."/>
            <person name="Du Y."/>
            <person name="Zhang X."/>
            <person name="Liu Z."/>
            <person name="Sun F."/>
            <person name="Shao Z."/>
        </authorList>
    </citation>
    <scope>NUCLEOTIDE SEQUENCE</scope>
    <source>
        <strain evidence="3">S27-2</strain>
    </source>
</reference>
<feature type="signal peptide" evidence="1">
    <location>
        <begin position="1"/>
        <end position="18"/>
    </location>
</feature>
<reference evidence="3" key="2">
    <citation type="submission" date="2020-08" db="EMBL/GenBank/DDBJ databases">
        <authorList>
            <person name="Lai Q."/>
        </authorList>
    </citation>
    <scope>NUCLEOTIDE SEQUENCE</scope>
    <source>
        <strain evidence="3">S27-2</strain>
    </source>
</reference>
<dbReference type="Gene3D" id="3.40.710.10">
    <property type="entry name" value="DD-peptidase/beta-lactamase superfamily"/>
    <property type="match status" value="1"/>
</dbReference>
<dbReference type="PANTHER" id="PTHR46825">
    <property type="entry name" value="D-ALANYL-D-ALANINE-CARBOXYPEPTIDASE/ENDOPEPTIDASE AMPH"/>
    <property type="match status" value="1"/>
</dbReference>
<dbReference type="InterPro" id="IPR050491">
    <property type="entry name" value="AmpC-like"/>
</dbReference>
<sequence length="445" mass="49248">MKKFLGLFLSVFVFNLSAQGFDSAKLDKYLNALEANNKAMLSLSIVEHGKTVYQHAIGFADVASQQQADKNTQYRIGSITKVFTATMIFQLIDEGKLTLDTKLSTFFPQIKNADDISISMLLSHRSGIQNFTDAPDYQLYMTQPKTRAEMLNIIKRQGSDFAPDSQYKYSNSGYLLLGYIIEDITQSSYASQLLKRICAKLDLTRTMYGEQIDVQNNQAKSYTYQASGWSERPSTDMSIPAGAGAIISTPTEVATFLYGLLTGKLISAESLTKMKEINQGVGRGLMTFPFYNKMAYGHNGGIDGFVSQSGYFEADDVALAMTANGSNYPLNDITIGVLSIYYGLPFDIPDLTRTAIQLPKEQLVKYQGVFASKQLPLKITLKLNGEQLTAQATGQNALPLSPFSSTEFRFDPAGIVIVFDGETDKVDYSSFQLKQGGGNYRFERE</sequence>
<name>A0A8J6M442_9ALTE</name>
<dbReference type="Pfam" id="PF00144">
    <property type="entry name" value="Beta-lactamase"/>
    <property type="match status" value="1"/>
</dbReference>
<dbReference type="PANTHER" id="PTHR46825:SF7">
    <property type="entry name" value="D-ALANYL-D-ALANINE CARBOXYPEPTIDASE"/>
    <property type="match status" value="1"/>
</dbReference>
<dbReference type="AlphaFoldDB" id="A0A8J6M442"/>
<accession>A0A8J6M442</accession>
<comment type="caution">
    <text evidence="3">The sequence shown here is derived from an EMBL/GenBank/DDBJ whole genome shotgun (WGS) entry which is preliminary data.</text>
</comment>
<dbReference type="Proteomes" id="UP000601768">
    <property type="component" value="Unassembled WGS sequence"/>
</dbReference>
<dbReference type="SUPFAM" id="SSF56601">
    <property type="entry name" value="beta-lactamase/transpeptidase-like"/>
    <property type="match status" value="1"/>
</dbReference>
<evidence type="ECO:0000313" key="3">
    <source>
        <dbReference type="EMBL" id="MBC3765816.1"/>
    </source>
</evidence>